<accession>A0A3S3P144</accession>
<keyword evidence="1" id="KW-0808">Transferase</keyword>
<dbReference type="Gene3D" id="1.10.510.10">
    <property type="entry name" value="Transferase(Phosphotransferase) domain 1"/>
    <property type="match status" value="1"/>
</dbReference>
<comment type="caution">
    <text evidence="1">The sequence shown here is derived from an EMBL/GenBank/DDBJ whole genome shotgun (WGS) entry which is preliminary data.</text>
</comment>
<proteinExistence type="predicted"/>
<keyword evidence="1" id="KW-0418">Kinase</keyword>
<protein>
    <submittedName>
        <fullName evidence="1">Mitogen-activated protein kinase 14B-like protein</fullName>
    </submittedName>
</protein>
<evidence type="ECO:0000313" key="1">
    <source>
        <dbReference type="EMBL" id="RWS05820.1"/>
    </source>
</evidence>
<dbReference type="GO" id="GO:0016301">
    <property type="term" value="F:kinase activity"/>
    <property type="evidence" value="ECO:0007669"/>
    <property type="project" value="UniProtKB-KW"/>
</dbReference>
<name>A0A3S3P144_9ACAR</name>
<sequence>MLELDHHERITAKEALAHLYLEFYAISGDEAIAEPYDDTFGKGNRKLDEWKSIIYNEIMNSRSLTG</sequence>
<dbReference type="AlphaFoldDB" id="A0A3S3P144"/>
<dbReference type="Proteomes" id="UP000285301">
    <property type="component" value="Unassembled WGS sequence"/>
</dbReference>
<keyword evidence="2" id="KW-1185">Reference proteome</keyword>
<organism evidence="1 2">
    <name type="scientific">Dinothrombium tinctorium</name>
    <dbReference type="NCBI Taxonomy" id="1965070"/>
    <lineage>
        <taxon>Eukaryota</taxon>
        <taxon>Metazoa</taxon>
        <taxon>Ecdysozoa</taxon>
        <taxon>Arthropoda</taxon>
        <taxon>Chelicerata</taxon>
        <taxon>Arachnida</taxon>
        <taxon>Acari</taxon>
        <taxon>Acariformes</taxon>
        <taxon>Trombidiformes</taxon>
        <taxon>Prostigmata</taxon>
        <taxon>Anystina</taxon>
        <taxon>Parasitengona</taxon>
        <taxon>Trombidioidea</taxon>
        <taxon>Trombidiidae</taxon>
        <taxon>Dinothrombium</taxon>
    </lineage>
</organism>
<dbReference type="STRING" id="1965070.A0A3S3P144"/>
<dbReference type="OrthoDB" id="192887at2759"/>
<dbReference type="Gene3D" id="3.30.200.20">
    <property type="entry name" value="Phosphorylase Kinase, domain 1"/>
    <property type="match status" value="1"/>
</dbReference>
<gene>
    <name evidence="1" type="ORF">B4U79_07960</name>
</gene>
<evidence type="ECO:0000313" key="2">
    <source>
        <dbReference type="Proteomes" id="UP000285301"/>
    </source>
</evidence>
<dbReference type="EMBL" id="NCKU01004527">
    <property type="protein sequence ID" value="RWS05820.1"/>
    <property type="molecule type" value="Genomic_DNA"/>
</dbReference>
<reference evidence="1 2" key="1">
    <citation type="journal article" date="2018" name="Gigascience">
        <title>Genomes of trombidid mites reveal novel predicted allergens and laterally-transferred genes associated with secondary metabolism.</title>
        <authorList>
            <person name="Dong X."/>
            <person name="Chaisiri K."/>
            <person name="Xia D."/>
            <person name="Armstrong S.D."/>
            <person name="Fang Y."/>
            <person name="Donnelly M.J."/>
            <person name="Kadowaki T."/>
            <person name="McGarry J.W."/>
            <person name="Darby A.C."/>
            <person name="Makepeace B.L."/>
        </authorList>
    </citation>
    <scope>NUCLEOTIDE SEQUENCE [LARGE SCALE GENOMIC DNA]</scope>
    <source>
        <strain evidence="1">UoL-WK</strain>
    </source>
</reference>